<dbReference type="Proteomes" id="UP000499080">
    <property type="component" value="Unassembled WGS sequence"/>
</dbReference>
<accession>A0A4Y2GLD0</accession>
<evidence type="ECO:0000313" key="2">
    <source>
        <dbReference type="EMBL" id="GBM52894.1"/>
    </source>
</evidence>
<gene>
    <name evidence="2" type="ORF">AVEN_162390_1</name>
</gene>
<keyword evidence="3" id="KW-1185">Reference proteome</keyword>
<name>A0A4Y2GLD0_ARAVE</name>
<sequence length="97" mass="11130">HHWLHEPESPPVHSVGKKNLRWGPREVKQQDKVMNLSEIGEGECDARECQIAHRDSWPTRDQVSAAFPWPRASSAFPMLLNRWEGDINCMAQSNCPN</sequence>
<evidence type="ECO:0000256" key="1">
    <source>
        <dbReference type="SAM" id="MobiDB-lite"/>
    </source>
</evidence>
<feature type="region of interest" description="Disordered" evidence="1">
    <location>
        <begin position="1"/>
        <end position="21"/>
    </location>
</feature>
<organism evidence="2 3">
    <name type="scientific">Araneus ventricosus</name>
    <name type="common">Orbweaver spider</name>
    <name type="synonym">Epeira ventricosa</name>
    <dbReference type="NCBI Taxonomy" id="182803"/>
    <lineage>
        <taxon>Eukaryota</taxon>
        <taxon>Metazoa</taxon>
        <taxon>Ecdysozoa</taxon>
        <taxon>Arthropoda</taxon>
        <taxon>Chelicerata</taxon>
        <taxon>Arachnida</taxon>
        <taxon>Araneae</taxon>
        <taxon>Araneomorphae</taxon>
        <taxon>Entelegynae</taxon>
        <taxon>Araneoidea</taxon>
        <taxon>Araneidae</taxon>
        <taxon>Araneus</taxon>
    </lineage>
</organism>
<comment type="caution">
    <text evidence="2">The sequence shown here is derived from an EMBL/GenBank/DDBJ whole genome shotgun (WGS) entry which is preliminary data.</text>
</comment>
<dbReference type="EMBL" id="BGPR01001398">
    <property type="protein sequence ID" value="GBM52894.1"/>
    <property type="molecule type" value="Genomic_DNA"/>
</dbReference>
<reference evidence="2 3" key="1">
    <citation type="journal article" date="2019" name="Sci. Rep.">
        <title>Orb-weaving spider Araneus ventricosus genome elucidates the spidroin gene catalogue.</title>
        <authorList>
            <person name="Kono N."/>
            <person name="Nakamura H."/>
            <person name="Ohtoshi R."/>
            <person name="Moran D.A.P."/>
            <person name="Shinohara A."/>
            <person name="Yoshida Y."/>
            <person name="Fujiwara M."/>
            <person name="Mori M."/>
            <person name="Tomita M."/>
            <person name="Arakawa K."/>
        </authorList>
    </citation>
    <scope>NUCLEOTIDE SEQUENCE [LARGE SCALE GENOMIC DNA]</scope>
</reference>
<feature type="non-terminal residue" evidence="2">
    <location>
        <position position="1"/>
    </location>
</feature>
<proteinExistence type="predicted"/>
<protein>
    <submittedName>
        <fullName evidence="2">Uncharacterized protein</fullName>
    </submittedName>
</protein>
<evidence type="ECO:0000313" key="3">
    <source>
        <dbReference type="Proteomes" id="UP000499080"/>
    </source>
</evidence>
<dbReference type="AlphaFoldDB" id="A0A4Y2GLD0"/>